<dbReference type="AlphaFoldDB" id="A0A845B7R3"/>
<reference evidence="1 2" key="1">
    <citation type="submission" date="2019-03" db="EMBL/GenBank/DDBJ databases">
        <title>Roseomonas sp. a novel Roseomonas species isolated from Sea whip Gorgonian.</title>
        <authorList>
            <person name="Li F."/>
            <person name="Pan X."/>
            <person name="Huang S."/>
            <person name="Li Z."/>
            <person name="Meng B."/>
        </authorList>
    </citation>
    <scope>NUCLEOTIDE SEQUENCE [LARGE SCALE GENOMIC DNA]</scope>
    <source>
        <strain evidence="1 2">M0104</strain>
    </source>
</reference>
<dbReference type="RefSeq" id="WP_160935236.1">
    <property type="nucleotide sequence ID" value="NZ_SNVJ01000001.1"/>
</dbReference>
<organism evidence="1 2">
    <name type="scientific">Teichococcus coralli</name>
    <dbReference type="NCBI Taxonomy" id="2545983"/>
    <lineage>
        <taxon>Bacteria</taxon>
        <taxon>Pseudomonadati</taxon>
        <taxon>Pseudomonadota</taxon>
        <taxon>Alphaproteobacteria</taxon>
        <taxon>Acetobacterales</taxon>
        <taxon>Roseomonadaceae</taxon>
        <taxon>Roseomonas</taxon>
    </lineage>
</organism>
<sequence>MHSKDTGAARATLPDLSTALRGAVVRLHLLPLPHGPRAIVAVAATHEAASPEVLTDRGILACLLTHDEGVTRPDTKGRAMLAEVVRQQGTALLAFATVGDAALAHGWLRALASGRAGA</sequence>
<protein>
    <submittedName>
        <fullName evidence="1">Uncharacterized protein</fullName>
    </submittedName>
</protein>
<evidence type="ECO:0000313" key="1">
    <source>
        <dbReference type="EMBL" id="MXP62136.1"/>
    </source>
</evidence>
<dbReference type="Proteomes" id="UP000460715">
    <property type="component" value="Unassembled WGS sequence"/>
</dbReference>
<comment type="caution">
    <text evidence="1">The sequence shown here is derived from an EMBL/GenBank/DDBJ whole genome shotgun (WGS) entry which is preliminary data.</text>
</comment>
<gene>
    <name evidence="1" type="ORF">E0493_02060</name>
</gene>
<evidence type="ECO:0000313" key="2">
    <source>
        <dbReference type="Proteomes" id="UP000460715"/>
    </source>
</evidence>
<name>A0A845B7R3_9PROT</name>
<dbReference type="EMBL" id="SNVJ01000001">
    <property type="protein sequence ID" value="MXP62136.1"/>
    <property type="molecule type" value="Genomic_DNA"/>
</dbReference>
<accession>A0A845B7R3</accession>
<keyword evidence="2" id="KW-1185">Reference proteome</keyword>
<proteinExistence type="predicted"/>